<keyword evidence="6" id="KW-1185">Reference proteome</keyword>
<dbReference type="GeneID" id="75909310"/>
<feature type="DNA-binding region" description="Fork-head" evidence="3">
    <location>
        <begin position="1"/>
        <end position="79"/>
    </location>
</feature>
<evidence type="ECO:0000259" key="4">
    <source>
        <dbReference type="PROSITE" id="PS50039"/>
    </source>
</evidence>
<feature type="domain" description="Fork-head" evidence="4">
    <location>
        <begin position="1"/>
        <end position="79"/>
    </location>
</feature>
<reference evidence="5" key="1">
    <citation type="submission" date="2021-06" db="EMBL/GenBank/DDBJ databases">
        <authorList>
            <consortium name="DOE Joint Genome Institute"/>
            <person name="Mondo S.J."/>
            <person name="Amses K.R."/>
            <person name="Simmons D.R."/>
            <person name="Longcore J.E."/>
            <person name="Seto K."/>
            <person name="Alves G.H."/>
            <person name="Bonds A.E."/>
            <person name="Quandt C.A."/>
            <person name="Davis W.J."/>
            <person name="Chang Y."/>
            <person name="Letcher P.M."/>
            <person name="Powell M.J."/>
            <person name="Kuo A."/>
            <person name="Labutti K."/>
            <person name="Pangilinan J."/>
            <person name="Andreopoulos W."/>
            <person name="Tritt A."/>
            <person name="Riley R."/>
            <person name="Hundley H."/>
            <person name="Johnson J."/>
            <person name="Lipzen A."/>
            <person name="Barry K."/>
            <person name="Berbee M.L."/>
            <person name="Buchler N.E."/>
            <person name="Grigoriev I.V."/>
            <person name="Spatafora J.W."/>
            <person name="Stajich J.E."/>
            <person name="James T.Y."/>
        </authorList>
    </citation>
    <scope>NUCLEOTIDE SEQUENCE</scope>
    <source>
        <strain evidence="5">AG</strain>
    </source>
</reference>
<sequence length="79" mass="9020">KPPYSYATLIAYAILTSPDRKLPLSDIYMTISGHFPYYVLGDNGWQNSIRHNLSLNKSFIKLDRKPSDARPGKGSYWTL</sequence>
<dbReference type="Pfam" id="PF00250">
    <property type="entry name" value="Forkhead"/>
    <property type="match status" value="1"/>
</dbReference>
<dbReference type="GO" id="GO:0000978">
    <property type="term" value="F:RNA polymerase II cis-regulatory region sequence-specific DNA binding"/>
    <property type="evidence" value="ECO:0007669"/>
    <property type="project" value="TreeGrafter"/>
</dbReference>
<dbReference type="Proteomes" id="UP001206595">
    <property type="component" value="Unassembled WGS sequence"/>
</dbReference>
<evidence type="ECO:0000313" key="5">
    <source>
        <dbReference type="EMBL" id="KAI8576543.1"/>
    </source>
</evidence>
<dbReference type="AlphaFoldDB" id="A0AAD5HBT9"/>
<comment type="subcellular location">
    <subcellularLocation>
        <location evidence="3">Nucleus</location>
    </subcellularLocation>
</comment>
<keyword evidence="2 3" id="KW-0539">Nucleus</keyword>
<dbReference type="PANTHER" id="PTHR11829">
    <property type="entry name" value="FORKHEAD BOX PROTEIN"/>
    <property type="match status" value="1"/>
</dbReference>
<gene>
    <name evidence="5" type="ORF">K450DRAFT_154351</name>
</gene>
<protein>
    <recommendedName>
        <fullName evidence="4">Fork-head domain-containing protein</fullName>
    </recommendedName>
</protein>
<dbReference type="PRINTS" id="PR00053">
    <property type="entry name" value="FORKHEAD"/>
</dbReference>
<keyword evidence="1 3" id="KW-0238">DNA-binding</keyword>
<dbReference type="InterPro" id="IPR030456">
    <property type="entry name" value="TF_fork_head_CS_2"/>
</dbReference>
<feature type="non-terminal residue" evidence="5">
    <location>
        <position position="79"/>
    </location>
</feature>
<dbReference type="FunFam" id="1.10.10.10:FF:000135">
    <property type="entry name" value="forkhead box protein G1"/>
    <property type="match status" value="1"/>
</dbReference>
<name>A0AAD5HBT9_UMBRA</name>
<dbReference type="SMART" id="SM00339">
    <property type="entry name" value="FH"/>
    <property type="match status" value="1"/>
</dbReference>
<dbReference type="GO" id="GO:0005634">
    <property type="term" value="C:nucleus"/>
    <property type="evidence" value="ECO:0007669"/>
    <property type="project" value="UniProtKB-SubCell"/>
</dbReference>
<comment type="caution">
    <text evidence="5">The sequence shown here is derived from an EMBL/GenBank/DDBJ whole genome shotgun (WGS) entry which is preliminary data.</text>
</comment>
<feature type="non-terminal residue" evidence="5">
    <location>
        <position position="1"/>
    </location>
</feature>
<dbReference type="PROSITE" id="PS00657">
    <property type="entry name" value="FORK_HEAD_1"/>
    <property type="match status" value="1"/>
</dbReference>
<reference evidence="5" key="2">
    <citation type="journal article" date="2022" name="Proc. Natl. Acad. Sci. U.S.A.">
        <title>Diploid-dominant life cycles characterize the early evolution of Fungi.</title>
        <authorList>
            <person name="Amses K.R."/>
            <person name="Simmons D.R."/>
            <person name="Longcore J.E."/>
            <person name="Mondo S.J."/>
            <person name="Seto K."/>
            <person name="Jeronimo G.H."/>
            <person name="Bonds A.E."/>
            <person name="Quandt C.A."/>
            <person name="Davis W.J."/>
            <person name="Chang Y."/>
            <person name="Federici B.A."/>
            <person name="Kuo A."/>
            <person name="LaButti K."/>
            <person name="Pangilinan J."/>
            <person name="Andreopoulos W."/>
            <person name="Tritt A."/>
            <person name="Riley R."/>
            <person name="Hundley H."/>
            <person name="Johnson J."/>
            <person name="Lipzen A."/>
            <person name="Barry K."/>
            <person name="Lang B.F."/>
            <person name="Cuomo C.A."/>
            <person name="Buchler N.E."/>
            <person name="Grigoriev I.V."/>
            <person name="Spatafora J.W."/>
            <person name="Stajich J.E."/>
            <person name="James T.Y."/>
        </authorList>
    </citation>
    <scope>NUCLEOTIDE SEQUENCE</scope>
    <source>
        <strain evidence="5">AG</strain>
    </source>
</reference>
<evidence type="ECO:0000256" key="2">
    <source>
        <dbReference type="ARBA" id="ARBA00023242"/>
    </source>
</evidence>
<evidence type="ECO:0000313" key="6">
    <source>
        <dbReference type="Proteomes" id="UP001206595"/>
    </source>
</evidence>
<evidence type="ECO:0000256" key="1">
    <source>
        <dbReference type="ARBA" id="ARBA00023125"/>
    </source>
</evidence>
<dbReference type="CDD" id="cd00059">
    <property type="entry name" value="FH_FOX"/>
    <property type="match status" value="1"/>
</dbReference>
<evidence type="ECO:0000256" key="3">
    <source>
        <dbReference type="PROSITE-ProRule" id="PRU00089"/>
    </source>
</evidence>
<dbReference type="PROSITE" id="PS50039">
    <property type="entry name" value="FORK_HEAD_3"/>
    <property type="match status" value="1"/>
</dbReference>
<dbReference type="RefSeq" id="XP_051441547.1">
    <property type="nucleotide sequence ID" value="XM_051583960.1"/>
</dbReference>
<dbReference type="InterPro" id="IPR036390">
    <property type="entry name" value="WH_DNA-bd_sf"/>
</dbReference>
<organism evidence="5 6">
    <name type="scientific">Umbelopsis ramanniana AG</name>
    <dbReference type="NCBI Taxonomy" id="1314678"/>
    <lineage>
        <taxon>Eukaryota</taxon>
        <taxon>Fungi</taxon>
        <taxon>Fungi incertae sedis</taxon>
        <taxon>Mucoromycota</taxon>
        <taxon>Mucoromycotina</taxon>
        <taxon>Umbelopsidomycetes</taxon>
        <taxon>Umbelopsidales</taxon>
        <taxon>Umbelopsidaceae</taxon>
        <taxon>Umbelopsis</taxon>
    </lineage>
</organism>
<dbReference type="Gene3D" id="1.10.10.10">
    <property type="entry name" value="Winged helix-like DNA-binding domain superfamily/Winged helix DNA-binding domain"/>
    <property type="match status" value="1"/>
</dbReference>
<dbReference type="GO" id="GO:0000981">
    <property type="term" value="F:DNA-binding transcription factor activity, RNA polymerase II-specific"/>
    <property type="evidence" value="ECO:0007669"/>
    <property type="project" value="TreeGrafter"/>
</dbReference>
<dbReference type="EMBL" id="MU620954">
    <property type="protein sequence ID" value="KAI8576543.1"/>
    <property type="molecule type" value="Genomic_DNA"/>
</dbReference>
<dbReference type="PANTHER" id="PTHR11829:SF343">
    <property type="entry name" value="FORK-HEAD DOMAIN-CONTAINING PROTEIN"/>
    <property type="match status" value="1"/>
</dbReference>
<dbReference type="InterPro" id="IPR050211">
    <property type="entry name" value="FOX_domain-containing"/>
</dbReference>
<dbReference type="SUPFAM" id="SSF46785">
    <property type="entry name" value="Winged helix' DNA-binding domain"/>
    <property type="match status" value="1"/>
</dbReference>
<dbReference type="InterPro" id="IPR018122">
    <property type="entry name" value="TF_fork_head_CS_1"/>
</dbReference>
<accession>A0AAD5HBT9</accession>
<dbReference type="InterPro" id="IPR001766">
    <property type="entry name" value="Fork_head_dom"/>
</dbReference>
<proteinExistence type="predicted"/>
<dbReference type="PROSITE" id="PS00658">
    <property type="entry name" value="FORK_HEAD_2"/>
    <property type="match status" value="1"/>
</dbReference>
<dbReference type="InterPro" id="IPR036388">
    <property type="entry name" value="WH-like_DNA-bd_sf"/>
</dbReference>